<evidence type="ECO:0000313" key="3">
    <source>
        <dbReference type="EMBL" id="KRT80486.1"/>
    </source>
</evidence>
<proteinExistence type="inferred from homology"/>
<comment type="caution">
    <text evidence="3">The sequence shown here is derived from an EMBL/GenBank/DDBJ whole genome shotgun (WGS) entry which is preliminary data.</text>
</comment>
<evidence type="ECO:0000256" key="2">
    <source>
        <dbReference type="ARBA" id="ARBA00022803"/>
    </source>
</evidence>
<sequence length="405" mass="45966">MFPTFTKCILHLFSSVDKWNIWKEYINSVFELIQSPSVVNNHAEPAENGQNDLDTIDDTPEKAHEFICRLVENVTTDNGYLLRGPYLARFELCSKLMEKGIDTDLLGDTIELFIEYFRKFGHKPCCVSDLRTYLRLLDTEKKSELGSRLIKDVGISATSIPQSEQQMQRHICALQLSRLCGNHKDLTAEHLNALVTALSLHYQHGYQTYGQNLLPTDQGPSDPYALLAAHVLYDLAQQTQSSEHIVLALVLLDNLLNNSPSNFHAKLLSVKLYHTLGGGIGAQTMYESLDVKHLQLDSLGYLHCGRLPCTGLLNLATNLYDTTLKFFSSNYKDSSDHLTFSYKFGSFQKLDEFMDFRERLNNSLHYTTIAVDGIMLCLMQCTTSEALYNLEISPKDNKISWETLR</sequence>
<evidence type="ECO:0000256" key="1">
    <source>
        <dbReference type="ARBA" id="ARBA00006298"/>
    </source>
</evidence>
<dbReference type="Proteomes" id="UP000051574">
    <property type="component" value="Unassembled WGS sequence"/>
</dbReference>
<accession>A0A0T6AZE1</accession>
<dbReference type="InterPro" id="IPR019183">
    <property type="entry name" value="NAA25_NatB_aux_su"/>
</dbReference>
<protein>
    <submittedName>
        <fullName evidence="3">Uncharacterized protein</fullName>
    </submittedName>
</protein>
<dbReference type="Pfam" id="PF09797">
    <property type="entry name" value="NatB_MDM20"/>
    <property type="match status" value="1"/>
</dbReference>
<dbReference type="PANTHER" id="PTHR22767">
    <property type="entry name" value="N-TERMINAL ACETYLTRANSFERASE-RELATED"/>
    <property type="match status" value="1"/>
</dbReference>
<keyword evidence="2" id="KW-0802">TPR repeat</keyword>
<dbReference type="OrthoDB" id="1874341at2759"/>
<keyword evidence="4" id="KW-1185">Reference proteome</keyword>
<dbReference type="GO" id="GO:0031416">
    <property type="term" value="C:NatB complex"/>
    <property type="evidence" value="ECO:0007669"/>
    <property type="project" value="TreeGrafter"/>
</dbReference>
<reference evidence="3 4" key="1">
    <citation type="submission" date="2015-09" db="EMBL/GenBank/DDBJ databases">
        <title>Draft genome of the scarab beetle Oryctes borbonicus.</title>
        <authorList>
            <person name="Meyer J.M."/>
            <person name="Markov G.V."/>
            <person name="Baskaran P."/>
            <person name="Herrmann M."/>
            <person name="Sommer R.J."/>
            <person name="Roedelsperger C."/>
        </authorList>
    </citation>
    <scope>NUCLEOTIDE SEQUENCE [LARGE SCALE GENOMIC DNA]</scope>
    <source>
        <strain evidence="3">OB123</strain>
        <tissue evidence="3">Whole animal</tissue>
    </source>
</reference>
<evidence type="ECO:0000313" key="4">
    <source>
        <dbReference type="Proteomes" id="UP000051574"/>
    </source>
</evidence>
<name>A0A0T6AZE1_9SCAR</name>
<gene>
    <name evidence="3" type="ORF">AMK59_8548</name>
</gene>
<dbReference type="PANTHER" id="PTHR22767:SF3">
    <property type="entry name" value="N-ALPHA-ACETYLTRANSFERASE 25, NATB AUXILIARY SUBUNIT"/>
    <property type="match status" value="1"/>
</dbReference>
<dbReference type="AlphaFoldDB" id="A0A0T6AZE1"/>
<organism evidence="3 4">
    <name type="scientific">Oryctes borbonicus</name>
    <dbReference type="NCBI Taxonomy" id="1629725"/>
    <lineage>
        <taxon>Eukaryota</taxon>
        <taxon>Metazoa</taxon>
        <taxon>Ecdysozoa</taxon>
        <taxon>Arthropoda</taxon>
        <taxon>Hexapoda</taxon>
        <taxon>Insecta</taxon>
        <taxon>Pterygota</taxon>
        <taxon>Neoptera</taxon>
        <taxon>Endopterygota</taxon>
        <taxon>Coleoptera</taxon>
        <taxon>Polyphaga</taxon>
        <taxon>Scarabaeiformia</taxon>
        <taxon>Scarabaeidae</taxon>
        <taxon>Dynastinae</taxon>
        <taxon>Oryctes</taxon>
    </lineage>
</organism>
<comment type="similarity">
    <text evidence="1">Belongs to the MDM20/NAA25 family.</text>
</comment>
<dbReference type="EMBL" id="LJIG01022457">
    <property type="protein sequence ID" value="KRT80486.1"/>
    <property type="molecule type" value="Genomic_DNA"/>
</dbReference>